<keyword evidence="10" id="KW-1185">Reference proteome</keyword>
<dbReference type="InterPro" id="IPR011009">
    <property type="entry name" value="Kinase-like_dom_sf"/>
</dbReference>
<evidence type="ECO:0000313" key="10">
    <source>
        <dbReference type="Proteomes" id="UP000334990"/>
    </source>
</evidence>
<evidence type="ECO:0000259" key="8">
    <source>
        <dbReference type="PROSITE" id="PS50011"/>
    </source>
</evidence>
<feature type="compositionally biased region" description="Acidic residues" evidence="6">
    <location>
        <begin position="270"/>
        <end position="285"/>
    </location>
</feature>
<evidence type="ECO:0000256" key="5">
    <source>
        <dbReference type="PROSITE-ProRule" id="PRU10141"/>
    </source>
</evidence>
<dbReference type="PROSITE" id="PS50011">
    <property type="entry name" value="PROTEIN_KINASE_DOM"/>
    <property type="match status" value="1"/>
</dbReference>
<dbReference type="GO" id="GO:0004674">
    <property type="term" value="F:protein serine/threonine kinase activity"/>
    <property type="evidence" value="ECO:0007669"/>
    <property type="project" value="TreeGrafter"/>
</dbReference>
<feature type="region of interest" description="Disordered" evidence="6">
    <location>
        <begin position="269"/>
        <end position="428"/>
    </location>
</feature>
<feature type="domain" description="Protein kinase" evidence="8">
    <location>
        <begin position="11"/>
        <end position="263"/>
    </location>
</feature>
<dbReference type="PANTHER" id="PTHR43289:SF34">
    <property type="entry name" value="SERINE_THREONINE-PROTEIN KINASE YBDM-RELATED"/>
    <property type="match status" value="1"/>
</dbReference>
<evidence type="ECO:0000256" key="2">
    <source>
        <dbReference type="ARBA" id="ARBA00022741"/>
    </source>
</evidence>
<feature type="transmembrane region" description="Helical" evidence="7">
    <location>
        <begin position="559"/>
        <end position="577"/>
    </location>
</feature>
<reference evidence="9 10" key="1">
    <citation type="submission" date="2019-10" db="EMBL/GenBank/DDBJ databases">
        <title>Whole genome shotgun sequence of Acrocarpospora corrugata NBRC 13972.</title>
        <authorList>
            <person name="Ichikawa N."/>
            <person name="Kimura A."/>
            <person name="Kitahashi Y."/>
            <person name="Komaki H."/>
            <person name="Oguchi A."/>
        </authorList>
    </citation>
    <scope>NUCLEOTIDE SEQUENCE [LARGE SCALE GENOMIC DNA]</scope>
    <source>
        <strain evidence="9 10">NBRC 13972</strain>
    </source>
</reference>
<evidence type="ECO:0000256" key="7">
    <source>
        <dbReference type="SAM" id="Phobius"/>
    </source>
</evidence>
<keyword evidence="3" id="KW-0418">Kinase</keyword>
<dbReference type="PROSITE" id="PS00107">
    <property type="entry name" value="PROTEIN_KINASE_ATP"/>
    <property type="match status" value="1"/>
</dbReference>
<keyword evidence="7" id="KW-0472">Membrane</keyword>
<name>A0A5M3W1W5_9ACTN</name>
<protein>
    <recommendedName>
        <fullName evidence="8">Protein kinase domain-containing protein</fullName>
    </recommendedName>
</protein>
<dbReference type="AlphaFoldDB" id="A0A5M3W1W5"/>
<dbReference type="InterPro" id="IPR017441">
    <property type="entry name" value="Protein_kinase_ATP_BS"/>
</dbReference>
<sequence length="619" mass="64677">MGGRLGRVGPYALLERLGRGGMGEVYLASTRRGEQVALKMLRDPIEDDAEARLRLDREVRALRRVESPYVAQVLDADLSGDRPYLVMEHIKGETLLDAVRRRGPLAQGELVSVAQGLATALAIIHAAGVVHRDLKPANVLIGEDGPVLIDFGIAQVLDATRLTRTGTFLGTPGYAAPELFADEVVGEPADVHAWAATVAFAATGRPTFGRGTVESQMYAILHGQADLKGVPAALLPLIRAALNREPAKRPTAALLADRLHRLARAIAPAEADEPEPEEPEEEEDEPGFRLFGRKKDVKKSPRGDEAEGPSEAAKPSGPANRKASRATGGRNRAAGESESASRTTRGRGATEPEANARATGGRGRGATEPESNARATRGRAATEPESNARPTRGRGNAEPESAARATGGRGRAAAEPESGSRAAGGRSRAGAEAESALAAEAVVEVGSGIPTGNAALAVLATLAVPCVVVSVVYPVSTFAITGTFVVLTRALWSGHWLVRRRRSAKVRSVLRVASFPLTLAGSLLAALAWPGVPAGVAAFATLWLTGGGRLAPDWWNQPVPVTVAGVVFGVVCGGIIGREVERIGAELPDMRREGLRALAVLGGFVALCAAAVRAIALFV</sequence>
<feature type="transmembrane region" description="Helical" evidence="7">
    <location>
        <begin position="471"/>
        <end position="492"/>
    </location>
</feature>
<evidence type="ECO:0000313" key="9">
    <source>
        <dbReference type="EMBL" id="GES01121.1"/>
    </source>
</evidence>
<dbReference type="PANTHER" id="PTHR43289">
    <property type="entry name" value="MITOGEN-ACTIVATED PROTEIN KINASE KINASE KINASE 20-RELATED"/>
    <property type="match status" value="1"/>
</dbReference>
<keyword evidence="2 5" id="KW-0547">Nucleotide-binding</keyword>
<dbReference type="PROSITE" id="PS00108">
    <property type="entry name" value="PROTEIN_KINASE_ST"/>
    <property type="match status" value="1"/>
</dbReference>
<comment type="caution">
    <text evidence="9">The sequence shown here is derived from an EMBL/GenBank/DDBJ whole genome shotgun (WGS) entry which is preliminary data.</text>
</comment>
<organism evidence="9 10">
    <name type="scientific">Acrocarpospora corrugata</name>
    <dbReference type="NCBI Taxonomy" id="35763"/>
    <lineage>
        <taxon>Bacteria</taxon>
        <taxon>Bacillati</taxon>
        <taxon>Actinomycetota</taxon>
        <taxon>Actinomycetes</taxon>
        <taxon>Streptosporangiales</taxon>
        <taxon>Streptosporangiaceae</taxon>
        <taxon>Acrocarpospora</taxon>
    </lineage>
</organism>
<dbReference type="SUPFAM" id="SSF56112">
    <property type="entry name" value="Protein kinase-like (PK-like)"/>
    <property type="match status" value="1"/>
</dbReference>
<feature type="binding site" evidence="5">
    <location>
        <position position="39"/>
    </location>
    <ligand>
        <name>ATP</name>
        <dbReference type="ChEBI" id="CHEBI:30616"/>
    </ligand>
</feature>
<dbReference type="GO" id="GO:0005524">
    <property type="term" value="F:ATP binding"/>
    <property type="evidence" value="ECO:0007669"/>
    <property type="project" value="UniProtKB-UniRule"/>
</dbReference>
<accession>A0A5M3W1W5</accession>
<dbReference type="Gene3D" id="3.30.200.20">
    <property type="entry name" value="Phosphorylase Kinase, domain 1"/>
    <property type="match status" value="1"/>
</dbReference>
<dbReference type="InterPro" id="IPR000719">
    <property type="entry name" value="Prot_kinase_dom"/>
</dbReference>
<keyword evidence="7" id="KW-0812">Transmembrane</keyword>
<feature type="compositionally biased region" description="Low complexity" evidence="6">
    <location>
        <begin position="402"/>
        <end position="428"/>
    </location>
</feature>
<evidence type="ECO:0000256" key="4">
    <source>
        <dbReference type="ARBA" id="ARBA00022840"/>
    </source>
</evidence>
<dbReference type="EMBL" id="BLAD01000048">
    <property type="protein sequence ID" value="GES01121.1"/>
    <property type="molecule type" value="Genomic_DNA"/>
</dbReference>
<keyword evidence="1" id="KW-0808">Transferase</keyword>
<evidence type="ECO:0000256" key="6">
    <source>
        <dbReference type="SAM" id="MobiDB-lite"/>
    </source>
</evidence>
<dbReference type="Pfam" id="PF00069">
    <property type="entry name" value="Pkinase"/>
    <property type="match status" value="1"/>
</dbReference>
<dbReference type="Gene3D" id="1.10.510.10">
    <property type="entry name" value="Transferase(Phosphotransferase) domain 1"/>
    <property type="match status" value="1"/>
</dbReference>
<keyword evidence="7" id="KW-1133">Transmembrane helix</keyword>
<dbReference type="CDD" id="cd14014">
    <property type="entry name" value="STKc_PknB_like"/>
    <property type="match status" value="1"/>
</dbReference>
<proteinExistence type="predicted"/>
<keyword evidence="4 5" id="KW-0067">ATP-binding</keyword>
<dbReference type="Proteomes" id="UP000334990">
    <property type="component" value="Unassembled WGS sequence"/>
</dbReference>
<feature type="transmembrane region" description="Helical" evidence="7">
    <location>
        <begin position="598"/>
        <end position="618"/>
    </location>
</feature>
<feature type="transmembrane region" description="Helical" evidence="7">
    <location>
        <begin position="513"/>
        <end position="539"/>
    </location>
</feature>
<dbReference type="SMART" id="SM00220">
    <property type="entry name" value="S_TKc"/>
    <property type="match status" value="1"/>
</dbReference>
<dbReference type="OrthoDB" id="3519523at2"/>
<dbReference type="RefSeq" id="WP_155337418.1">
    <property type="nucleotide sequence ID" value="NZ_BAAABN010000002.1"/>
</dbReference>
<evidence type="ECO:0000256" key="1">
    <source>
        <dbReference type="ARBA" id="ARBA00022679"/>
    </source>
</evidence>
<evidence type="ECO:0000256" key="3">
    <source>
        <dbReference type="ARBA" id="ARBA00022777"/>
    </source>
</evidence>
<gene>
    <name evidence="9" type="ORF">Acor_31850</name>
</gene>
<dbReference type="InterPro" id="IPR008271">
    <property type="entry name" value="Ser/Thr_kinase_AS"/>
</dbReference>